<comment type="caution">
    <text evidence="1">The sequence shown here is derived from an EMBL/GenBank/DDBJ whole genome shotgun (WGS) entry which is preliminary data.</text>
</comment>
<accession>A0A7Y7QZ35</accession>
<proteinExistence type="predicted"/>
<dbReference type="EMBL" id="JABYQV010000028">
    <property type="protein sequence ID" value="NVP33206.1"/>
    <property type="molecule type" value="Genomic_DNA"/>
</dbReference>
<sequence>MNVQDMMRGYDYDLPLYDVLNNSSVDANGDPEISADRRVLAGATIGIGLDVAYLAITEMQEAFEALARDVSNGVTDGEGSQDLAEILSAQNPFQMRLWYLLYDTPFEQAHEDLCWLKSLTYRRGRMCTVVREEKLAVVYATNADLCESLTAAQLMANMTARG</sequence>
<dbReference type="AlphaFoldDB" id="A0A7Y7QZ35"/>
<name>A0A7Y7QZ35_9SPHN</name>
<organism evidence="1 2">
    <name type="scientific">Sphingomonas sanguinis</name>
    <dbReference type="NCBI Taxonomy" id="33051"/>
    <lineage>
        <taxon>Bacteria</taxon>
        <taxon>Pseudomonadati</taxon>
        <taxon>Pseudomonadota</taxon>
        <taxon>Alphaproteobacteria</taxon>
        <taxon>Sphingomonadales</taxon>
        <taxon>Sphingomonadaceae</taxon>
        <taxon>Sphingomonas</taxon>
    </lineage>
</organism>
<dbReference type="Proteomes" id="UP000531581">
    <property type="component" value="Unassembled WGS sequence"/>
</dbReference>
<protein>
    <submittedName>
        <fullName evidence="1">Uncharacterized protein</fullName>
    </submittedName>
</protein>
<dbReference type="RefSeq" id="WP_170171770.1">
    <property type="nucleotide sequence ID" value="NZ_JABEOW010000046.1"/>
</dbReference>
<evidence type="ECO:0000313" key="1">
    <source>
        <dbReference type="EMBL" id="NVP33206.1"/>
    </source>
</evidence>
<evidence type="ECO:0000313" key="2">
    <source>
        <dbReference type="Proteomes" id="UP000531581"/>
    </source>
</evidence>
<gene>
    <name evidence="1" type="ORF">HLV41_19405</name>
</gene>
<reference evidence="1 2" key="1">
    <citation type="submission" date="2020-05" db="EMBL/GenBank/DDBJ databases">
        <title>Draft Genome Sequences of Sphingomonas sp. Isolated from the International Space Station.</title>
        <authorList>
            <person name="Bijlani S."/>
            <person name="Singh N.K."/>
            <person name="Mason C.E."/>
            <person name="Wang C.C."/>
            <person name="Venkateswaran K."/>
        </authorList>
    </citation>
    <scope>NUCLEOTIDE SEQUENCE [LARGE SCALE GENOMIC DNA]</scope>
    <source>
        <strain evidence="1">ISS-IIF7SWP</strain>
    </source>
</reference>